<feature type="region of interest" description="Disordered" evidence="5">
    <location>
        <begin position="1"/>
        <end position="43"/>
    </location>
</feature>
<dbReference type="Pfam" id="PF05495">
    <property type="entry name" value="zf-CHY"/>
    <property type="match status" value="1"/>
</dbReference>
<evidence type="ECO:0000256" key="4">
    <source>
        <dbReference type="PROSITE-ProRule" id="PRU00601"/>
    </source>
</evidence>
<evidence type="ECO:0000259" key="6">
    <source>
        <dbReference type="PROSITE" id="PS51266"/>
    </source>
</evidence>
<evidence type="ECO:0000313" key="8">
    <source>
        <dbReference type="Proteomes" id="UP001287356"/>
    </source>
</evidence>
<dbReference type="InterPro" id="IPR037274">
    <property type="entry name" value="Znf_CHY_sf"/>
</dbReference>
<gene>
    <name evidence="7" type="ORF">B0T24DRAFT_646237</name>
</gene>
<evidence type="ECO:0000256" key="1">
    <source>
        <dbReference type="ARBA" id="ARBA00022723"/>
    </source>
</evidence>
<dbReference type="AlphaFoldDB" id="A0AAE0NMJ6"/>
<dbReference type="SUPFAM" id="SSF161219">
    <property type="entry name" value="CHY zinc finger-like"/>
    <property type="match status" value="1"/>
</dbReference>
<feature type="compositionally biased region" description="Basic and acidic residues" evidence="5">
    <location>
        <begin position="1"/>
        <end position="10"/>
    </location>
</feature>
<feature type="region of interest" description="Disordered" evidence="5">
    <location>
        <begin position="326"/>
        <end position="356"/>
    </location>
</feature>
<feature type="compositionally biased region" description="Acidic residues" evidence="5">
    <location>
        <begin position="384"/>
        <end position="395"/>
    </location>
</feature>
<keyword evidence="3" id="KW-0862">Zinc</keyword>
<proteinExistence type="predicted"/>
<keyword evidence="1" id="KW-0479">Metal-binding</keyword>
<reference evidence="7" key="2">
    <citation type="submission" date="2023-06" db="EMBL/GenBank/DDBJ databases">
        <authorList>
            <consortium name="Lawrence Berkeley National Laboratory"/>
            <person name="Haridas S."/>
            <person name="Hensen N."/>
            <person name="Bonometti L."/>
            <person name="Westerberg I."/>
            <person name="Brannstrom I.O."/>
            <person name="Guillou S."/>
            <person name="Cros-Aarteil S."/>
            <person name="Calhoun S."/>
            <person name="Kuo A."/>
            <person name="Mondo S."/>
            <person name="Pangilinan J."/>
            <person name="Riley R."/>
            <person name="Labutti K."/>
            <person name="Andreopoulos B."/>
            <person name="Lipzen A."/>
            <person name="Chen C."/>
            <person name="Yanf M."/>
            <person name="Daum C."/>
            <person name="Ng V."/>
            <person name="Clum A."/>
            <person name="Steindorff A."/>
            <person name="Ohm R."/>
            <person name="Martin F."/>
            <person name="Silar P."/>
            <person name="Natvig D."/>
            <person name="Lalanne C."/>
            <person name="Gautier V."/>
            <person name="Ament-Velasquez S.L."/>
            <person name="Kruys A."/>
            <person name="Hutchinson M.I."/>
            <person name="Powell A.J."/>
            <person name="Barry K."/>
            <person name="Miller A.N."/>
            <person name="Grigoriev I.V."/>
            <person name="Debuchy R."/>
            <person name="Gladieux P."/>
            <person name="Thoren M.H."/>
            <person name="Johannesson H."/>
        </authorList>
    </citation>
    <scope>NUCLEOTIDE SEQUENCE</scope>
    <source>
        <strain evidence="7">CBS 958.72</strain>
    </source>
</reference>
<dbReference type="Proteomes" id="UP001287356">
    <property type="component" value="Unassembled WGS sequence"/>
</dbReference>
<dbReference type="GO" id="GO:0008270">
    <property type="term" value="F:zinc ion binding"/>
    <property type="evidence" value="ECO:0007669"/>
    <property type="project" value="UniProtKB-KW"/>
</dbReference>
<accession>A0AAE0NMJ6</accession>
<dbReference type="EMBL" id="JAULSN010000001">
    <property type="protein sequence ID" value="KAK3384228.1"/>
    <property type="molecule type" value="Genomic_DNA"/>
</dbReference>
<evidence type="ECO:0000256" key="3">
    <source>
        <dbReference type="ARBA" id="ARBA00022833"/>
    </source>
</evidence>
<keyword evidence="2 4" id="KW-0863">Zinc-finger</keyword>
<reference evidence="7" key="1">
    <citation type="journal article" date="2023" name="Mol. Phylogenet. Evol.">
        <title>Genome-scale phylogeny and comparative genomics of the fungal order Sordariales.</title>
        <authorList>
            <person name="Hensen N."/>
            <person name="Bonometti L."/>
            <person name="Westerberg I."/>
            <person name="Brannstrom I.O."/>
            <person name="Guillou S."/>
            <person name="Cros-Aarteil S."/>
            <person name="Calhoun S."/>
            <person name="Haridas S."/>
            <person name="Kuo A."/>
            <person name="Mondo S."/>
            <person name="Pangilinan J."/>
            <person name="Riley R."/>
            <person name="LaButti K."/>
            <person name="Andreopoulos B."/>
            <person name="Lipzen A."/>
            <person name="Chen C."/>
            <person name="Yan M."/>
            <person name="Daum C."/>
            <person name="Ng V."/>
            <person name="Clum A."/>
            <person name="Steindorff A."/>
            <person name="Ohm R.A."/>
            <person name="Martin F."/>
            <person name="Silar P."/>
            <person name="Natvig D.O."/>
            <person name="Lalanne C."/>
            <person name="Gautier V."/>
            <person name="Ament-Velasquez S.L."/>
            <person name="Kruys A."/>
            <person name="Hutchinson M.I."/>
            <person name="Powell A.J."/>
            <person name="Barry K."/>
            <person name="Miller A.N."/>
            <person name="Grigoriev I.V."/>
            <person name="Debuchy R."/>
            <person name="Gladieux P."/>
            <person name="Hiltunen Thoren M."/>
            <person name="Johannesson H."/>
        </authorList>
    </citation>
    <scope>NUCLEOTIDE SEQUENCE</scope>
    <source>
        <strain evidence="7">CBS 958.72</strain>
    </source>
</reference>
<feature type="compositionally biased region" description="Basic and acidic residues" evidence="5">
    <location>
        <begin position="339"/>
        <end position="348"/>
    </location>
</feature>
<feature type="domain" description="CHY-type" evidence="6">
    <location>
        <begin position="579"/>
        <end position="648"/>
    </location>
</feature>
<feature type="compositionally biased region" description="Polar residues" evidence="5">
    <location>
        <begin position="401"/>
        <end position="414"/>
    </location>
</feature>
<sequence>MIPIRPKDGVSPRSTRQAVGEAPASRVVPKPVPERQVQDARGYQIGQLTRRFSPKESNLGNGDTSLVFSLTPSDPDFPFELDQLRCDLRVPAAYPAEPPRLLVKNTEIPKGFAINIEQGWNKLVREKRDATLLALTNALDKRLESFLTEEKAETVKLVIFKDTRHVDFETALEKQAAPVSPKPLPPVHRPYIPEPTFSREQISEAKARRAQEVRQLEARMGRLPVYHRSSDGIVYTLPLEPKRKANLPVGLRPVQSIQLIIPLLYPLQPLRLLLNDVESHDAEPVEELFSQKATEQKQMSLTSHLNYLAQNFHALAKQAQTQSTVAEKVPVEVPPSPGKETKEVKHSPALDSGKGHIHFIQRPPEWADVADSKEIDSSDAFTSSDDDDDEEEEADGGATVQAESSNLPTQTSERGTAMSFPSIELHGIDLLQVSVLSISVKCARCKTLNEIGGLKDNLEKSSSCKKCATPLTVKFRQELVHQNSTRAGFIDASGCTVADMLPSTFVPTCSTCSTPYQQGLTSVRGEVTTNVCRECHGRFTFKIPDIKFIAYAPGMSGQLPPTSGPRQRQDKLGLHAGEPLPNRGACQHYKRSFRWFRFSCCSKVYPCDKCHDDAQEASHVIEWANRMICGFCSREQNYRVDSCAFCGRSVIGKRGNGYWEGGKGTRDQVLMRRGDKRKHRRIGGSANKGTD</sequence>
<feature type="region of interest" description="Disordered" evidence="5">
    <location>
        <begin position="377"/>
        <end position="415"/>
    </location>
</feature>
<evidence type="ECO:0000313" key="7">
    <source>
        <dbReference type="EMBL" id="KAK3384228.1"/>
    </source>
</evidence>
<keyword evidence="8" id="KW-1185">Reference proteome</keyword>
<name>A0AAE0NMJ6_9PEZI</name>
<evidence type="ECO:0000256" key="2">
    <source>
        <dbReference type="ARBA" id="ARBA00022771"/>
    </source>
</evidence>
<feature type="region of interest" description="Disordered" evidence="5">
    <location>
        <begin position="672"/>
        <end position="691"/>
    </location>
</feature>
<organism evidence="7 8">
    <name type="scientific">Lasiosphaeria ovina</name>
    <dbReference type="NCBI Taxonomy" id="92902"/>
    <lineage>
        <taxon>Eukaryota</taxon>
        <taxon>Fungi</taxon>
        <taxon>Dikarya</taxon>
        <taxon>Ascomycota</taxon>
        <taxon>Pezizomycotina</taxon>
        <taxon>Sordariomycetes</taxon>
        <taxon>Sordariomycetidae</taxon>
        <taxon>Sordariales</taxon>
        <taxon>Lasiosphaeriaceae</taxon>
        <taxon>Lasiosphaeria</taxon>
    </lineage>
</organism>
<evidence type="ECO:0000256" key="5">
    <source>
        <dbReference type="SAM" id="MobiDB-lite"/>
    </source>
</evidence>
<protein>
    <recommendedName>
        <fullName evidence="6">CHY-type domain-containing protein</fullName>
    </recommendedName>
</protein>
<dbReference type="InterPro" id="IPR008913">
    <property type="entry name" value="Znf_CHY"/>
</dbReference>
<comment type="caution">
    <text evidence="7">The sequence shown here is derived from an EMBL/GenBank/DDBJ whole genome shotgun (WGS) entry which is preliminary data.</text>
</comment>
<dbReference type="PROSITE" id="PS51266">
    <property type="entry name" value="ZF_CHY"/>
    <property type="match status" value="1"/>
</dbReference>